<comment type="catalytic activity">
    <reaction evidence="14">
        <text>(3R)-hydroxytetradecanoyl-[ACP] = (2E)-tetradecenoyl-[ACP] + H2O</text>
        <dbReference type="Rhea" id="RHEA:41892"/>
        <dbReference type="Rhea" id="RHEA-COMP:9646"/>
        <dbReference type="Rhea" id="RHEA-COMP:9647"/>
        <dbReference type="ChEBI" id="CHEBI:15377"/>
        <dbReference type="ChEBI" id="CHEBI:78474"/>
        <dbReference type="ChEBI" id="CHEBI:78475"/>
    </reaction>
    <physiologicalReaction direction="left-to-right" evidence="14">
        <dbReference type="Rhea" id="RHEA:41893"/>
    </physiologicalReaction>
</comment>
<feature type="active site" description="Proton donor; for dehydratase activity" evidence="51">
    <location>
        <position position="1116"/>
    </location>
</feature>
<evidence type="ECO:0000256" key="35">
    <source>
        <dbReference type="ARBA" id="ARBA00048420"/>
    </source>
</evidence>
<comment type="catalytic activity">
    <reaction evidence="40">
        <text>hexadecanoyl-[ACP] + H2O = hexadecanoate + holo-[ACP] + H(+)</text>
        <dbReference type="Rhea" id="RHEA:41932"/>
        <dbReference type="Rhea" id="RHEA-COMP:9652"/>
        <dbReference type="Rhea" id="RHEA-COMP:9685"/>
        <dbReference type="ChEBI" id="CHEBI:7896"/>
        <dbReference type="ChEBI" id="CHEBI:15377"/>
        <dbReference type="ChEBI" id="CHEBI:15378"/>
        <dbReference type="ChEBI" id="CHEBI:64479"/>
        <dbReference type="ChEBI" id="CHEBI:78483"/>
        <dbReference type="EC" id="3.1.2.14"/>
    </reaction>
    <physiologicalReaction direction="left-to-right" evidence="40">
        <dbReference type="Rhea" id="RHEA:41933"/>
    </physiologicalReaction>
</comment>
<comment type="catalytic activity">
    <reaction evidence="38">
        <text>a 2,3-saturated acyl-[ACP] + NADP(+) = a (2E)-enoyl-[ACP] + NADPH + H(+)</text>
        <dbReference type="Rhea" id="RHEA:22564"/>
        <dbReference type="Rhea" id="RHEA-COMP:9925"/>
        <dbReference type="Rhea" id="RHEA-COMP:9926"/>
        <dbReference type="ChEBI" id="CHEBI:15378"/>
        <dbReference type="ChEBI" id="CHEBI:57783"/>
        <dbReference type="ChEBI" id="CHEBI:58349"/>
        <dbReference type="ChEBI" id="CHEBI:78784"/>
        <dbReference type="ChEBI" id="CHEBI:78785"/>
        <dbReference type="EC" id="1.3.1.39"/>
    </reaction>
    <physiologicalReaction direction="right-to-left" evidence="38">
        <dbReference type="Rhea" id="RHEA:22566"/>
    </physiologicalReaction>
</comment>
<comment type="catalytic activity">
    <reaction evidence="31">
        <text>acetyl-[ACP] + malonyl-[ACP] + H(+) = 3-oxobutanoyl-[ACP] + holo-[ACP] + CO2</text>
        <dbReference type="Rhea" id="RHEA:41800"/>
        <dbReference type="Rhea" id="RHEA-COMP:9621"/>
        <dbReference type="Rhea" id="RHEA-COMP:9623"/>
        <dbReference type="Rhea" id="RHEA-COMP:9625"/>
        <dbReference type="Rhea" id="RHEA-COMP:9685"/>
        <dbReference type="ChEBI" id="CHEBI:15378"/>
        <dbReference type="ChEBI" id="CHEBI:16526"/>
        <dbReference type="ChEBI" id="CHEBI:64479"/>
        <dbReference type="ChEBI" id="CHEBI:78446"/>
        <dbReference type="ChEBI" id="CHEBI:78449"/>
        <dbReference type="ChEBI" id="CHEBI:78450"/>
    </reaction>
    <physiologicalReaction direction="left-to-right" evidence="31">
        <dbReference type="Rhea" id="RHEA:41801"/>
    </physiologicalReaction>
</comment>
<dbReference type="PROSITE" id="PS52019">
    <property type="entry name" value="PKS_MFAS_DH"/>
    <property type="match status" value="1"/>
</dbReference>
<name>A0A0C3D232_9AGAM</name>
<evidence type="ECO:0000256" key="44">
    <source>
        <dbReference type="ARBA" id="ARBA00049171"/>
    </source>
</evidence>
<feature type="domain" description="Carrier" evidence="52">
    <location>
        <begin position="2124"/>
        <end position="2198"/>
    </location>
</feature>
<keyword evidence="6" id="KW-0663">Pyridoxal phosphate</keyword>
<dbReference type="GO" id="GO:0004312">
    <property type="term" value="F:fatty acid synthase activity"/>
    <property type="evidence" value="ECO:0007669"/>
    <property type="project" value="TreeGrafter"/>
</dbReference>
<evidence type="ECO:0000256" key="49">
    <source>
        <dbReference type="ARBA" id="ARBA00049521"/>
    </source>
</evidence>
<dbReference type="GO" id="GO:0004315">
    <property type="term" value="F:3-oxoacyl-[acyl-carrier-protein] synthase activity"/>
    <property type="evidence" value="ECO:0007669"/>
    <property type="project" value="UniProtKB-EC"/>
</dbReference>
<comment type="catalytic activity">
    <reaction evidence="36">
        <text>a fatty acyl-[ACP] + malonyl-[ACP] + H(+) = a 3-oxoacyl-[ACP] + holo-[ACP] + CO2</text>
        <dbReference type="Rhea" id="RHEA:22836"/>
        <dbReference type="Rhea" id="RHEA-COMP:9623"/>
        <dbReference type="Rhea" id="RHEA-COMP:9685"/>
        <dbReference type="Rhea" id="RHEA-COMP:9916"/>
        <dbReference type="Rhea" id="RHEA-COMP:14125"/>
        <dbReference type="ChEBI" id="CHEBI:15378"/>
        <dbReference type="ChEBI" id="CHEBI:16526"/>
        <dbReference type="ChEBI" id="CHEBI:64479"/>
        <dbReference type="ChEBI" id="CHEBI:78449"/>
        <dbReference type="ChEBI" id="CHEBI:78776"/>
        <dbReference type="ChEBI" id="CHEBI:138651"/>
        <dbReference type="EC" id="2.3.1.41"/>
    </reaction>
    <physiologicalReaction direction="left-to-right" evidence="36">
        <dbReference type="Rhea" id="RHEA:22837"/>
    </physiologicalReaction>
</comment>
<dbReference type="Gene3D" id="3.30.70.3290">
    <property type="match status" value="1"/>
</dbReference>
<comment type="catalytic activity">
    <reaction evidence="9">
        <text>(3R)-hydroxyoctanoyl-[ACP] = (2E)-octenoyl-[ACP] + H2O</text>
        <dbReference type="Rhea" id="RHEA:41844"/>
        <dbReference type="Rhea" id="RHEA-COMP:9634"/>
        <dbReference type="Rhea" id="RHEA-COMP:9635"/>
        <dbReference type="ChEBI" id="CHEBI:15377"/>
        <dbReference type="ChEBI" id="CHEBI:78461"/>
        <dbReference type="ChEBI" id="CHEBI:78462"/>
    </reaction>
    <physiologicalReaction direction="left-to-right" evidence="9">
        <dbReference type="Rhea" id="RHEA:41845"/>
    </physiologicalReaction>
</comment>
<dbReference type="Pfam" id="PF00501">
    <property type="entry name" value="AMP-binding"/>
    <property type="match status" value="1"/>
</dbReference>
<evidence type="ECO:0000256" key="19">
    <source>
        <dbReference type="ARBA" id="ARBA00029443"/>
    </source>
</evidence>
<dbReference type="GO" id="GO:0019171">
    <property type="term" value="F:(3R)-hydroxyacyl-[acyl-carrier-protein] dehydratase activity"/>
    <property type="evidence" value="ECO:0007669"/>
    <property type="project" value="UniProtKB-EC"/>
</dbReference>
<dbReference type="InterPro" id="IPR010071">
    <property type="entry name" value="AA_adenyl_dom"/>
</dbReference>
<evidence type="ECO:0000256" key="48">
    <source>
        <dbReference type="ARBA" id="ARBA00049449"/>
    </source>
</evidence>
<keyword evidence="3" id="KW-0597">Phosphoprotein</keyword>
<dbReference type="InterPro" id="IPR020845">
    <property type="entry name" value="AMP-binding_CS"/>
</dbReference>
<dbReference type="Pfam" id="PF21089">
    <property type="entry name" value="PKS_DH_N"/>
    <property type="match status" value="1"/>
</dbReference>
<evidence type="ECO:0000256" key="8">
    <source>
        <dbReference type="ARBA" id="ARBA00023239"/>
    </source>
</evidence>
<dbReference type="Gene3D" id="3.30.559.10">
    <property type="entry name" value="Chloramphenicol acetyltransferase-like domain"/>
    <property type="match status" value="1"/>
</dbReference>
<dbReference type="SUPFAM" id="SSF52777">
    <property type="entry name" value="CoA-dependent acyltransferases"/>
    <property type="match status" value="2"/>
</dbReference>
<evidence type="ECO:0000256" key="25">
    <source>
        <dbReference type="ARBA" id="ARBA00047451"/>
    </source>
</evidence>
<comment type="catalytic activity">
    <reaction evidence="37">
        <text>3-oxohexanoyl-[ACP] + NADPH + H(+) = (3R)-hydroxyhexanoyl-[ACP] + NADP(+)</text>
        <dbReference type="Rhea" id="RHEA:41824"/>
        <dbReference type="Rhea" id="RHEA-COMP:9629"/>
        <dbReference type="Rhea" id="RHEA-COMP:9630"/>
        <dbReference type="ChEBI" id="CHEBI:15378"/>
        <dbReference type="ChEBI" id="CHEBI:57783"/>
        <dbReference type="ChEBI" id="CHEBI:58349"/>
        <dbReference type="ChEBI" id="CHEBI:78456"/>
        <dbReference type="ChEBI" id="CHEBI:78457"/>
    </reaction>
    <physiologicalReaction direction="left-to-right" evidence="37">
        <dbReference type="Rhea" id="RHEA:41825"/>
    </physiologicalReaction>
</comment>
<dbReference type="PANTHER" id="PTHR43775">
    <property type="entry name" value="FATTY ACID SYNTHASE"/>
    <property type="match status" value="1"/>
</dbReference>
<evidence type="ECO:0000256" key="38">
    <source>
        <dbReference type="ARBA" id="ARBA00048650"/>
    </source>
</evidence>
<dbReference type="PROSITE" id="PS00455">
    <property type="entry name" value="AMP_BINDING"/>
    <property type="match status" value="1"/>
</dbReference>
<dbReference type="Gene3D" id="3.30.559.30">
    <property type="entry name" value="Nonribosomal peptide synthetase, condensation domain"/>
    <property type="match status" value="1"/>
</dbReference>
<dbReference type="Pfam" id="PF02801">
    <property type="entry name" value="Ketoacyl-synt_C"/>
    <property type="match status" value="1"/>
</dbReference>
<dbReference type="InterPro" id="IPR016036">
    <property type="entry name" value="Malonyl_transacylase_ACP-bd"/>
</dbReference>
<dbReference type="InterPro" id="IPR050091">
    <property type="entry name" value="PKS_NRPS_Biosynth_Enz"/>
</dbReference>
<keyword evidence="4" id="KW-0808">Transferase</keyword>
<evidence type="ECO:0000259" key="52">
    <source>
        <dbReference type="PROSITE" id="PS50075"/>
    </source>
</evidence>
<dbReference type="CDD" id="cd00833">
    <property type="entry name" value="PKS"/>
    <property type="match status" value="1"/>
</dbReference>
<dbReference type="InterPro" id="IPR018201">
    <property type="entry name" value="Ketoacyl_synth_AS"/>
</dbReference>
<feature type="domain" description="Ketosynthase family 3 (KS3)" evidence="53">
    <location>
        <begin position="4"/>
        <end position="429"/>
    </location>
</feature>
<evidence type="ECO:0000256" key="21">
    <source>
        <dbReference type="ARBA" id="ARBA00047300"/>
    </source>
</evidence>
<organism evidence="55 56">
    <name type="scientific">Scleroderma citrinum Foug A</name>
    <dbReference type="NCBI Taxonomy" id="1036808"/>
    <lineage>
        <taxon>Eukaryota</taxon>
        <taxon>Fungi</taxon>
        <taxon>Dikarya</taxon>
        <taxon>Basidiomycota</taxon>
        <taxon>Agaricomycotina</taxon>
        <taxon>Agaricomycetes</taxon>
        <taxon>Agaricomycetidae</taxon>
        <taxon>Boletales</taxon>
        <taxon>Sclerodermatineae</taxon>
        <taxon>Sclerodermataceae</taxon>
        <taxon>Scleroderma</taxon>
    </lineage>
</organism>
<comment type="catalytic activity">
    <reaction evidence="10">
        <text>(3R)-hydroxydodecanoyl-[ACP] = (2E)-dodecenoyl-[ACP] + H2O</text>
        <dbReference type="Rhea" id="RHEA:41876"/>
        <dbReference type="Rhea" id="RHEA-COMP:9642"/>
        <dbReference type="Rhea" id="RHEA-COMP:9643"/>
        <dbReference type="ChEBI" id="CHEBI:15377"/>
        <dbReference type="ChEBI" id="CHEBI:78470"/>
        <dbReference type="ChEBI" id="CHEBI:78472"/>
    </reaction>
    <physiologicalReaction direction="left-to-right" evidence="10">
        <dbReference type="Rhea" id="RHEA:41877"/>
    </physiologicalReaction>
</comment>
<dbReference type="InterPro" id="IPR014031">
    <property type="entry name" value="Ketoacyl_synth_C"/>
</dbReference>
<dbReference type="Pfam" id="PF00698">
    <property type="entry name" value="Acyl_transf_1"/>
    <property type="match status" value="1"/>
</dbReference>
<dbReference type="NCBIfam" id="TIGR01733">
    <property type="entry name" value="AA-adenyl-dom"/>
    <property type="match status" value="1"/>
</dbReference>
<dbReference type="Gene3D" id="3.40.47.10">
    <property type="match status" value="1"/>
</dbReference>
<comment type="catalytic activity">
    <reaction evidence="32">
        <text>hexadecanoyl-[ACP] + malonyl-[ACP] + H(+) = 3-oxooctadecanoyl-[ACP] + holo-[ACP] + CO2</text>
        <dbReference type="Rhea" id="RHEA:41916"/>
        <dbReference type="Rhea" id="RHEA-COMP:9623"/>
        <dbReference type="Rhea" id="RHEA-COMP:9652"/>
        <dbReference type="Rhea" id="RHEA-COMP:9653"/>
        <dbReference type="Rhea" id="RHEA-COMP:9685"/>
        <dbReference type="ChEBI" id="CHEBI:15378"/>
        <dbReference type="ChEBI" id="CHEBI:16526"/>
        <dbReference type="ChEBI" id="CHEBI:64479"/>
        <dbReference type="ChEBI" id="CHEBI:78449"/>
        <dbReference type="ChEBI" id="CHEBI:78483"/>
        <dbReference type="ChEBI" id="CHEBI:78487"/>
    </reaction>
    <physiologicalReaction direction="left-to-right" evidence="32">
        <dbReference type="Rhea" id="RHEA:41917"/>
    </physiologicalReaction>
</comment>
<dbReference type="InterPro" id="IPR014043">
    <property type="entry name" value="Acyl_transferase_dom"/>
</dbReference>
<evidence type="ECO:0000259" key="54">
    <source>
        <dbReference type="PROSITE" id="PS52019"/>
    </source>
</evidence>
<dbReference type="PROSITE" id="PS00012">
    <property type="entry name" value="PHOSPHOPANTETHEINE"/>
    <property type="match status" value="1"/>
</dbReference>
<evidence type="ECO:0000256" key="31">
    <source>
        <dbReference type="ARBA" id="ARBA00047961"/>
    </source>
</evidence>
<comment type="catalytic activity">
    <reaction evidence="49">
        <text>(2E)-decenoyl-[ACP] + NADPH + H(+) = decanoyl-[ACP] + NADP(+)</text>
        <dbReference type="Rhea" id="RHEA:41864"/>
        <dbReference type="Rhea" id="RHEA-COMP:9639"/>
        <dbReference type="Rhea" id="RHEA-COMP:9640"/>
        <dbReference type="ChEBI" id="CHEBI:15378"/>
        <dbReference type="ChEBI" id="CHEBI:57783"/>
        <dbReference type="ChEBI" id="CHEBI:58349"/>
        <dbReference type="ChEBI" id="CHEBI:78467"/>
        <dbReference type="ChEBI" id="CHEBI:78468"/>
    </reaction>
    <physiologicalReaction direction="left-to-right" evidence="49">
        <dbReference type="Rhea" id="RHEA:41865"/>
    </physiologicalReaction>
</comment>
<keyword evidence="5" id="KW-0702">S-nitrosylation</keyword>
<comment type="catalytic activity">
    <reaction evidence="11">
        <text>(3R)-hydroxyhexanoyl-[ACP] = (2E)-hexenoyl-[ACP] + H2O</text>
        <dbReference type="Rhea" id="RHEA:41828"/>
        <dbReference type="Rhea" id="RHEA-COMP:9630"/>
        <dbReference type="Rhea" id="RHEA-COMP:9631"/>
        <dbReference type="ChEBI" id="CHEBI:15377"/>
        <dbReference type="ChEBI" id="CHEBI:78457"/>
        <dbReference type="ChEBI" id="CHEBI:78458"/>
    </reaction>
    <physiologicalReaction direction="left-to-right" evidence="11">
        <dbReference type="Rhea" id="RHEA:41829"/>
    </physiologicalReaction>
</comment>
<comment type="catalytic activity">
    <reaction evidence="26">
        <text>(2E)-butenoyl-[ACP] + NADPH + H(+) = butanoyl-[ACP] + NADP(+)</text>
        <dbReference type="Rhea" id="RHEA:41812"/>
        <dbReference type="Rhea" id="RHEA-COMP:9627"/>
        <dbReference type="Rhea" id="RHEA-COMP:9628"/>
        <dbReference type="ChEBI" id="CHEBI:15378"/>
        <dbReference type="ChEBI" id="CHEBI:57783"/>
        <dbReference type="ChEBI" id="CHEBI:58349"/>
        <dbReference type="ChEBI" id="CHEBI:78453"/>
        <dbReference type="ChEBI" id="CHEBI:78454"/>
    </reaction>
    <physiologicalReaction direction="left-to-right" evidence="26">
        <dbReference type="Rhea" id="RHEA:41813"/>
    </physiologicalReaction>
</comment>
<evidence type="ECO:0000256" key="34">
    <source>
        <dbReference type="ARBA" id="ARBA00048289"/>
    </source>
</evidence>
<dbReference type="InterPro" id="IPR014030">
    <property type="entry name" value="Ketoacyl_synth_N"/>
</dbReference>
<dbReference type="Pfam" id="PF00975">
    <property type="entry name" value="Thioesterase"/>
    <property type="match status" value="1"/>
</dbReference>
<comment type="function">
    <text evidence="18">Fatty acid synthetase is a multifunctional enzyme that catalyzes the de novo biosynthesis of long-chain saturated fatty acids starting from acetyl-CoA and malonyl-CoA in the presence of NADPH. This multifunctional protein contains 7 catalytic activities and a site for the binding of the prosthetic group 4'-phosphopantetheine of the acyl carrier protein ([ACP]) domain.</text>
</comment>
<dbReference type="GO" id="GO:0004316">
    <property type="term" value="F:3-oxoacyl-[acyl-carrier-protein] reductase (NADPH) activity"/>
    <property type="evidence" value="ECO:0007669"/>
    <property type="project" value="UniProtKB-EC"/>
</dbReference>
<evidence type="ECO:0000256" key="12">
    <source>
        <dbReference type="ARBA" id="ARBA00023388"/>
    </source>
</evidence>
<dbReference type="SUPFAM" id="SSF53474">
    <property type="entry name" value="alpha/beta-Hydrolases"/>
    <property type="match status" value="1"/>
</dbReference>
<dbReference type="InterPro" id="IPR036291">
    <property type="entry name" value="NAD(P)-bd_dom_sf"/>
</dbReference>
<dbReference type="InterPro" id="IPR020841">
    <property type="entry name" value="PKS_Beta-ketoAc_synthase_dom"/>
</dbReference>
<dbReference type="Gene3D" id="3.90.180.10">
    <property type="entry name" value="Medium-chain alcohol dehydrogenases, catalytic domain"/>
    <property type="match status" value="1"/>
</dbReference>
<dbReference type="SUPFAM" id="SSF51735">
    <property type="entry name" value="NAD(P)-binding Rossmann-fold domains"/>
    <property type="match status" value="2"/>
</dbReference>
<evidence type="ECO:0000256" key="15">
    <source>
        <dbReference type="ARBA" id="ARBA00023399"/>
    </source>
</evidence>
<dbReference type="SMART" id="SM00822">
    <property type="entry name" value="PKS_KR"/>
    <property type="match status" value="1"/>
</dbReference>
<evidence type="ECO:0000256" key="51">
    <source>
        <dbReference type="PROSITE-ProRule" id="PRU01363"/>
    </source>
</evidence>
<dbReference type="SMART" id="SM00827">
    <property type="entry name" value="PKS_AT"/>
    <property type="match status" value="1"/>
</dbReference>
<dbReference type="Gene3D" id="1.10.1200.10">
    <property type="entry name" value="ACP-like"/>
    <property type="match status" value="2"/>
</dbReference>
<proteinExistence type="inferred from homology"/>
<evidence type="ECO:0000256" key="47">
    <source>
        <dbReference type="ARBA" id="ARBA00049422"/>
    </source>
</evidence>
<evidence type="ECO:0000256" key="41">
    <source>
        <dbReference type="ARBA" id="ARBA00048935"/>
    </source>
</evidence>
<comment type="catalytic activity">
    <reaction evidence="44">
        <text>(2E)-tetradecenoyl-[ACP] + NADPH + H(+) = tetradecanoyl-[ACP] + NADP(+)</text>
        <dbReference type="Rhea" id="RHEA:41896"/>
        <dbReference type="Rhea" id="RHEA-COMP:9647"/>
        <dbReference type="Rhea" id="RHEA-COMP:9648"/>
        <dbReference type="ChEBI" id="CHEBI:15378"/>
        <dbReference type="ChEBI" id="CHEBI:57783"/>
        <dbReference type="ChEBI" id="CHEBI:58349"/>
        <dbReference type="ChEBI" id="CHEBI:78475"/>
        <dbReference type="ChEBI" id="CHEBI:78477"/>
    </reaction>
    <physiologicalReaction direction="left-to-right" evidence="44">
        <dbReference type="Rhea" id="RHEA:41897"/>
    </physiologicalReaction>
</comment>
<comment type="catalytic activity">
    <reaction evidence="24">
        <text>3-oxodecanoyl-[ACP] + NADPH + H(+) = (3R)-hydroxydecanoyl-[ACP] + NADP(+)</text>
        <dbReference type="Rhea" id="RHEA:41856"/>
        <dbReference type="Rhea" id="RHEA-COMP:9637"/>
        <dbReference type="Rhea" id="RHEA-COMP:9638"/>
        <dbReference type="ChEBI" id="CHEBI:15378"/>
        <dbReference type="ChEBI" id="CHEBI:57783"/>
        <dbReference type="ChEBI" id="CHEBI:58349"/>
        <dbReference type="ChEBI" id="CHEBI:78464"/>
        <dbReference type="ChEBI" id="CHEBI:78466"/>
    </reaction>
    <physiologicalReaction direction="left-to-right" evidence="24">
        <dbReference type="Rhea" id="RHEA:41857"/>
    </physiologicalReaction>
</comment>
<evidence type="ECO:0000256" key="17">
    <source>
        <dbReference type="ARBA" id="ARBA00023402"/>
    </source>
</evidence>
<evidence type="ECO:0000256" key="30">
    <source>
        <dbReference type="ARBA" id="ARBA00047953"/>
    </source>
</evidence>
<dbReference type="InterPro" id="IPR045851">
    <property type="entry name" value="AMP-bd_C_sf"/>
</dbReference>
<dbReference type="Gene3D" id="3.40.366.10">
    <property type="entry name" value="Malonyl-Coenzyme A Acyl Carrier Protein, domain 2"/>
    <property type="match status" value="1"/>
</dbReference>
<dbReference type="Pfam" id="PF13193">
    <property type="entry name" value="AMP-binding_C"/>
    <property type="match status" value="1"/>
</dbReference>
<dbReference type="GO" id="GO:0006633">
    <property type="term" value="P:fatty acid biosynthetic process"/>
    <property type="evidence" value="ECO:0007669"/>
    <property type="project" value="InterPro"/>
</dbReference>
<evidence type="ECO:0000256" key="24">
    <source>
        <dbReference type="ARBA" id="ARBA00047440"/>
    </source>
</evidence>
<dbReference type="InterPro" id="IPR001242">
    <property type="entry name" value="Condensation_dom"/>
</dbReference>
<dbReference type="OrthoDB" id="416786at2759"/>
<dbReference type="InParanoid" id="A0A0C3D232"/>
<dbReference type="Gene3D" id="3.40.50.720">
    <property type="entry name" value="NAD(P)-binding Rossmann-like Domain"/>
    <property type="match status" value="1"/>
</dbReference>
<dbReference type="Pfam" id="PF14765">
    <property type="entry name" value="PS-DH"/>
    <property type="match status" value="1"/>
</dbReference>
<accession>A0A0C3D232</accession>
<comment type="catalytic activity">
    <reaction evidence="46">
        <text>3-oxohexadecanoyl-[ACP] + NADPH + H(+) = (3R)-hydroxyhexadecanoyl-[ACP] + NADP(+)</text>
        <dbReference type="Rhea" id="RHEA:41904"/>
        <dbReference type="Rhea" id="RHEA-COMP:9649"/>
        <dbReference type="Rhea" id="RHEA-COMP:9650"/>
        <dbReference type="ChEBI" id="CHEBI:15378"/>
        <dbReference type="ChEBI" id="CHEBI:57783"/>
        <dbReference type="ChEBI" id="CHEBI:58349"/>
        <dbReference type="ChEBI" id="CHEBI:78478"/>
        <dbReference type="ChEBI" id="CHEBI:78480"/>
    </reaction>
    <physiologicalReaction direction="left-to-right" evidence="46">
        <dbReference type="Rhea" id="RHEA:41905"/>
    </physiologicalReaction>
</comment>
<evidence type="ECO:0000256" key="1">
    <source>
        <dbReference type="ARBA" id="ARBA00005189"/>
    </source>
</evidence>
<dbReference type="CDD" id="cd05930">
    <property type="entry name" value="A_NRPS"/>
    <property type="match status" value="1"/>
</dbReference>
<dbReference type="Gene3D" id="3.40.50.12780">
    <property type="entry name" value="N-terminal domain of ligase-like"/>
    <property type="match status" value="1"/>
</dbReference>
<reference evidence="55 56" key="1">
    <citation type="submission" date="2014-04" db="EMBL/GenBank/DDBJ databases">
        <authorList>
            <consortium name="DOE Joint Genome Institute"/>
            <person name="Kuo A."/>
            <person name="Kohler A."/>
            <person name="Nagy L.G."/>
            <person name="Floudas D."/>
            <person name="Copeland A."/>
            <person name="Barry K.W."/>
            <person name="Cichocki N."/>
            <person name="Veneault-Fourrey C."/>
            <person name="LaButti K."/>
            <person name="Lindquist E.A."/>
            <person name="Lipzen A."/>
            <person name="Lundell T."/>
            <person name="Morin E."/>
            <person name="Murat C."/>
            <person name="Sun H."/>
            <person name="Tunlid A."/>
            <person name="Henrissat B."/>
            <person name="Grigoriev I.V."/>
            <person name="Hibbett D.S."/>
            <person name="Martin F."/>
            <person name="Nordberg H.P."/>
            <person name="Cantor M.N."/>
            <person name="Hua S.X."/>
        </authorList>
    </citation>
    <scope>NUCLEOTIDE SEQUENCE [LARGE SCALE GENOMIC DNA]</scope>
    <source>
        <strain evidence="55 56">Foug A</strain>
    </source>
</reference>
<dbReference type="STRING" id="1036808.A0A0C3D232"/>
<comment type="catalytic activity">
    <reaction evidence="33">
        <text>(2E)-dodecenoyl-[ACP] + NADPH + H(+) = dodecanoyl-[ACP] + NADP(+)</text>
        <dbReference type="Rhea" id="RHEA:41880"/>
        <dbReference type="Rhea" id="RHEA-COMP:9643"/>
        <dbReference type="Rhea" id="RHEA-COMP:9644"/>
        <dbReference type="ChEBI" id="CHEBI:15378"/>
        <dbReference type="ChEBI" id="CHEBI:57783"/>
        <dbReference type="ChEBI" id="CHEBI:58349"/>
        <dbReference type="ChEBI" id="CHEBI:65264"/>
        <dbReference type="ChEBI" id="CHEBI:78472"/>
    </reaction>
    <physiologicalReaction direction="left-to-right" evidence="33">
        <dbReference type="Rhea" id="RHEA:41881"/>
    </physiologicalReaction>
</comment>
<comment type="catalytic activity">
    <reaction evidence="41">
        <text>3-oxotetradecanoyl-[ACP] + NADPH + H(+) = (3R)-hydroxytetradecanoyl-[ACP] + NADP(+)</text>
        <dbReference type="Rhea" id="RHEA:41888"/>
        <dbReference type="Rhea" id="RHEA-COMP:9645"/>
        <dbReference type="Rhea" id="RHEA-COMP:9646"/>
        <dbReference type="ChEBI" id="CHEBI:15378"/>
        <dbReference type="ChEBI" id="CHEBI:57783"/>
        <dbReference type="ChEBI" id="CHEBI:58349"/>
        <dbReference type="ChEBI" id="CHEBI:78473"/>
        <dbReference type="ChEBI" id="CHEBI:78474"/>
    </reaction>
    <physiologicalReaction direction="left-to-right" evidence="41">
        <dbReference type="Rhea" id="RHEA:41889"/>
    </physiologicalReaction>
</comment>
<comment type="catalytic activity">
    <reaction evidence="47">
        <text>3-oxooctanoyl-[ACP] + NADPH + H(+) = (3R)-hydroxyoctanoyl-[ACP] + NADP(+)</text>
        <dbReference type="Rhea" id="RHEA:41840"/>
        <dbReference type="Rhea" id="RHEA-COMP:9633"/>
        <dbReference type="Rhea" id="RHEA-COMP:9634"/>
        <dbReference type="ChEBI" id="CHEBI:15378"/>
        <dbReference type="ChEBI" id="CHEBI:57783"/>
        <dbReference type="ChEBI" id="CHEBI:58349"/>
        <dbReference type="ChEBI" id="CHEBI:78460"/>
        <dbReference type="ChEBI" id="CHEBI:78461"/>
    </reaction>
    <physiologicalReaction direction="left-to-right" evidence="47">
        <dbReference type="Rhea" id="RHEA:41841"/>
    </physiologicalReaction>
</comment>
<comment type="catalytic activity">
    <reaction evidence="13">
        <text>a (3R)-hydroxyacyl-[ACP] = a (2E)-enoyl-[ACP] + H2O</text>
        <dbReference type="Rhea" id="RHEA:13097"/>
        <dbReference type="Rhea" id="RHEA-COMP:9925"/>
        <dbReference type="Rhea" id="RHEA-COMP:9945"/>
        <dbReference type="ChEBI" id="CHEBI:15377"/>
        <dbReference type="ChEBI" id="CHEBI:78784"/>
        <dbReference type="ChEBI" id="CHEBI:78827"/>
        <dbReference type="EC" id="4.2.1.59"/>
    </reaction>
    <physiologicalReaction direction="left-to-right" evidence="13">
        <dbReference type="Rhea" id="RHEA:13098"/>
    </physiologicalReaction>
</comment>
<evidence type="ECO:0000256" key="13">
    <source>
        <dbReference type="ARBA" id="ARBA00023394"/>
    </source>
</evidence>
<evidence type="ECO:0000256" key="6">
    <source>
        <dbReference type="ARBA" id="ARBA00022898"/>
    </source>
</evidence>
<evidence type="ECO:0000256" key="22">
    <source>
        <dbReference type="ARBA" id="ARBA00047394"/>
    </source>
</evidence>
<comment type="catalytic activity">
    <reaction evidence="34">
        <text>tetradecanoyl-[ACP] + H2O = tetradecanoate + holo-[ACP] + H(+)</text>
        <dbReference type="Rhea" id="RHEA:30123"/>
        <dbReference type="Rhea" id="RHEA-COMP:9648"/>
        <dbReference type="Rhea" id="RHEA-COMP:9685"/>
        <dbReference type="ChEBI" id="CHEBI:15377"/>
        <dbReference type="ChEBI" id="CHEBI:15378"/>
        <dbReference type="ChEBI" id="CHEBI:30807"/>
        <dbReference type="ChEBI" id="CHEBI:64479"/>
        <dbReference type="ChEBI" id="CHEBI:78477"/>
        <dbReference type="EC" id="3.1.2.14"/>
    </reaction>
    <physiologicalReaction direction="left-to-right" evidence="34">
        <dbReference type="Rhea" id="RHEA:30124"/>
    </physiologicalReaction>
</comment>
<dbReference type="Proteomes" id="UP000053989">
    <property type="component" value="Unassembled WGS sequence"/>
</dbReference>
<dbReference type="Pfam" id="PF00668">
    <property type="entry name" value="Condensation"/>
    <property type="match status" value="1"/>
</dbReference>
<comment type="catalytic activity">
    <reaction evidence="25">
        <text>tetradecanoyl-[ACP] + malonyl-[ACP] + H(+) = 3-oxohexadecanoyl-[ACP] + holo-[ACP] + CO2</text>
        <dbReference type="Rhea" id="RHEA:41900"/>
        <dbReference type="Rhea" id="RHEA-COMP:9623"/>
        <dbReference type="Rhea" id="RHEA-COMP:9648"/>
        <dbReference type="Rhea" id="RHEA-COMP:9649"/>
        <dbReference type="Rhea" id="RHEA-COMP:9685"/>
        <dbReference type="ChEBI" id="CHEBI:15378"/>
        <dbReference type="ChEBI" id="CHEBI:16526"/>
        <dbReference type="ChEBI" id="CHEBI:64479"/>
        <dbReference type="ChEBI" id="CHEBI:78449"/>
        <dbReference type="ChEBI" id="CHEBI:78477"/>
        <dbReference type="ChEBI" id="CHEBI:78478"/>
    </reaction>
    <physiologicalReaction direction="left-to-right" evidence="25">
        <dbReference type="Rhea" id="RHEA:41901"/>
    </physiologicalReaction>
</comment>
<dbReference type="EMBL" id="KN822145">
    <property type="protein sequence ID" value="KIM54890.1"/>
    <property type="molecule type" value="Genomic_DNA"/>
</dbReference>
<sequence length="3568" mass="387084">MSAEIPVAVIGIGCKFPGGSDNKELYYEFLRNKGDGMIEPPADRWSHVEWYGGKDEPGKYHCTKAGFINGIDQFDPLEFGISAKEAAHFDPAIRLTLEAAQAALQDSGIDYRGSKTGVFFGNLLTTTDELDDERFEINNYNGVGRCVSIRANRISFTFDLRGPSLTVDTACSASATAMHLALCSIKLGEIDQALVLIGANTIINPEHTVSFSKLGVLSPTGSSKSFDASADGYARAEGVAAVLIKRVDRAIQDGDAIYSVITGSAINANGKGKSLTMPEGDMQAETIKEAYRVAGRDPAEAFYVELHATGTKVGDPIETNAAGKVFSKGRDANKTLRAGSVKANIGHAEGCSFLASLVKVSMMLYHKEIIPNIRFQKANPKIDFPALKMQVQTELEAIKPEMAAKDGKWVTSISSYGVGGSNAHIVLETAETVSDLIKSASVTTSSDKKPLYLFSIGSLTEPAVARWKDTLVQAYEGVTNDLTLRSLARDLGRQSRAYAARSFAVASTLDASTKFSKTVLSNSNASPKLCLVFSGQGPQHIFMGRQLAEVYPVFLNSIKENNRILVEKYGQESMLERTGLFIPGAECKLAANGVWPVQEVVLSLVFVQIAMVDLVHSLGIKYDFVVGHSIGEIVMGYASGHYDREMAVGIAAARAAAMVKADGNGAMVALGVGVQKAKTLMRKVMSDAKVSSGLWIAGINSPQAVTVAGEHGLIDALVALAKDPSVMVFAAKLRVSCAFHTPLMEAQEALFKERVGATPLSQGTKTPIARVMSTTDGKWLERDLDIDYCWDNIRRPVLFGTAINKMVTAEGANGILFLEIAPHPVLKSYIEQCGGECISLVRRPNPKVPAQNTGEHYQFLEGIGNLISSGFKNVDFNKLCAAPDGTANFTKAKLPEYPYNKSHCWAESLREQSCRLQEKSRPVASSHFRINVDTHPDLTGHVVFDAVLFPASGYVESILENGAMVASNVSIHKPLVLNGTGSIPTHVGCVIDGDKWEFRASPNVEYVKGQIVLDTVYASGQFSRVNPAYDESAPRMFDFNAKLASSRGSVTGDEFYEAIPSAYRYQRHFKDYLKVVHEIDDDNSWGGKAYLTRLEVPEGTPDVFGHGYVIHPGILDSITQCGLAMFINMDTKLFDFNGVFLPVKIDALRRWDSRDAPDMDAEIKKGIWTYFTGRTWAPGGPFKSDYIIANSEGRVLFTIEGFEIARAPDAEPVAITDNSLEERLTTTWQAKAFPAVPFALASEDSLSGVFKAIVSAAGAAGRKVVRAIDPAQTTDISTSLDVILGDLKQSGILVEYFCAAGTPEDADSKTSLLKHTHVRSLAIESWKLADNAESTSFSSHDIVLHHVDLSAVPVDILSLANFVVPNGVILLTVSDSQVAVEDASVQPLTLSALVETFSGISGSIVQATNFVDGKGLISVRISEPTAVVPAGPFKSVIIQPFNHGQEGELVEVARNVSAEAELWITGNDDAAGIGALGVASCIIAESPDYKVYSVLFEDHLLDEAAREKVVHDLRRNTHLLEQHMKISKNGEVFVRRLVHGGAEVKDVAIPAAALAESGTVTAYFPPALGPSDVEIAVEALGTEGNATAKSALTVIGHVKSKGSAVARDDLENLVVVVASQVPADVVVAPHQAVVPLPAGVNPVHAAALTASFVASWVGLVVRGSINSASTVLVHDAASAAGFAAVQIAKRFGSRVVCTVANKEEATTISSSLEVSASDIVVVEDFATAILSWLRANSVSTLDVIFNAGGKKAFACGADLLSVFGAYIHVQGNETPEVPSGSYSTHILDINRFAAVSTIPLAQVVSALLQAHASQPFQLRSHAFSFTACPSSPPPKDADSVVLFPESSLPLRIDPSGQLFDPRKSYILVGGCSELGVRITEWMANHGARHIFLTSRRGPRGLTKVDNLYIHYLRSKGVQVEVISADAVSQEKTSAVIEQAKKAGPIGGLFVMTVVLRDAKFTNLTQQSFDDVYGSKVTVLKTLLSCIDPATIDFILLFSTIGSVFGNAGQAAYCASQLYLDRIADVIPNTISMSFPPITDSGIFKRLVLSTKGKANTAQLTKTGMTTAQVCNFIGDSLVRRIPHYVPMLAISDVPDTFPACEPLLYNHLLPTKFLVANSAGGKDGNVAESPATLLATLLSMDVEQITDNALVTSFGLDSLGATRYSNQLKARFNIQVSQIELLGSMTVGMLNEMYAKAGAQDAGDDSAAATDDGSAKYGEPLVPVLNDRLAYDEPYTTDASPHQYRIWLAQREYDNARKRAVSKIDANMSRYGATQWDTHEGYLVTLYSETPLDIDRMTEAFAEVVQRHGALRTAFTWNEELGKLEQTIYPSVDFKATLVDLSNEPDAAEKAYEMSLTQNKEPNFKLDRLPLLIGTMFDLGGGDWAFSVVIHHIIIDEASLGVFFYDLFHIYLNGPGSLPEVPIHYSDFSDWLSKTSERRAELREEHLKFWAQNLQETHPLHLTLATPSDRELAPITQIEARIGVGALERYTNLINAASATHFAGFFAAYNILLHKYSSGQPSFVVGTAATQRNLPMLTNVIGFFANMLPVKTEIDETKTFSEYLVEFKNTLIACLAHDEVTYEDIVAQGKSSSTGRGYFKHLFAPGGMNMETISQLDSNHLKTKSTVSLPNGEEQYEFLLTVHPRSGHVILRFDNHLYTEDAARQFLDAYITLVETLDSDPNVTIKDISVVSESEHERLVKELSSSSEIALQETCLHELVEEQAKKTPHFTAVEFEDQSLTYAELNATANRIARSLIQEGVRPGDVIALCFDRGISQILGILAVLKAGATFVPLDPDDPTLRKELMVEECGAKVLLTTSNHSRVFRKSLAAKVLIAYIDDVNYQKRLTRLSADNFEVEGLSPSTLAYIMFTSGSTGKPKGVMIEHRSISNIVQNSGVYGFQQGVRVMSSLAYTFDPFIVDVFGSLACGATLVTGRKELVLGDIPMAVRSLRISVLHVTPSILAVVPVDDYPTLETVVVAGEALGKKLIQDWSGRVTLRNMYGPTEASVDCTSCHVTGPALTGVIGRPLLNCRIYILDKQLKPTPIGVEGELYIGGVQLSRGYLNQPELTAAAFLPSPFISGERIYKTGDIALYRPDGNIEYCGRADRQIKLRGQRIELGEIEDTIAKYSAVKRAAVVIRTVQDAPAIVAFVEFNNVAEEHLEEEKEALKIFVSERLPRFMYPSLIAVLSELPSSRSGKIDRNALKLMILKAFSPDLNTDMGTPSGDVEVELMNIFSKVLKVDHGTFGVNHDLFAVGLNSLMAVQAAGIISKTFSVHIGLNNVYLRPTIRELGTLIVDAMGKDSRAIMEAEDADADFLIEFLPVKKKGVKPRFFIVHDITGMATPFMRLGAYMPNEMYAIGDKHFGSETGFGSIDAMAEHYISLIKGVQPEGPYIIGGYSYGGSVALCMAAKLAKRGEEVAHLILFDPIYIPSSERQGLKSTDWTQRSIDRITSNFPDIGEKWKNKLRVEIRKNLESMFDYEADFYDGPTTLVVPKDRSWYRSGAASDFDTGADDHNGWDARIKNLNMKIAAGTHDTMFTPAHVKVLAAVVKDIISAVPGADVVSSHRL</sequence>
<evidence type="ECO:0000256" key="2">
    <source>
        <dbReference type="ARBA" id="ARBA00022450"/>
    </source>
</evidence>
<protein>
    <submittedName>
        <fullName evidence="55">Uncharacterized protein</fullName>
    </submittedName>
</protein>
<gene>
    <name evidence="55" type="ORF">SCLCIDRAFT_135871</name>
</gene>
<evidence type="ECO:0000256" key="32">
    <source>
        <dbReference type="ARBA" id="ARBA00048051"/>
    </source>
</evidence>
<dbReference type="InterPro" id="IPR023213">
    <property type="entry name" value="CAT-like_dom_sf"/>
</dbReference>
<dbReference type="GO" id="GO:0016297">
    <property type="term" value="F:fatty acyl-[ACP] hydrolase activity"/>
    <property type="evidence" value="ECO:0007669"/>
    <property type="project" value="UniProtKB-EC"/>
</dbReference>
<comment type="catalytic activity">
    <reaction evidence="23">
        <text>a (3R)-hydroxyacyl-[ACP] + NADP(+) = a 3-oxoacyl-[ACP] + NADPH + H(+)</text>
        <dbReference type="Rhea" id="RHEA:17397"/>
        <dbReference type="Rhea" id="RHEA-COMP:9916"/>
        <dbReference type="Rhea" id="RHEA-COMP:9945"/>
        <dbReference type="ChEBI" id="CHEBI:15378"/>
        <dbReference type="ChEBI" id="CHEBI:57783"/>
        <dbReference type="ChEBI" id="CHEBI:58349"/>
        <dbReference type="ChEBI" id="CHEBI:78776"/>
        <dbReference type="ChEBI" id="CHEBI:78827"/>
        <dbReference type="EC" id="1.1.1.100"/>
    </reaction>
    <physiologicalReaction direction="right-to-left" evidence="23">
        <dbReference type="Rhea" id="RHEA:17399"/>
    </physiologicalReaction>
</comment>
<comment type="catalytic activity">
    <reaction evidence="43">
        <text>decanoyl-[ACP] + malonyl-[ACP] + H(+) = 3-oxododecanoyl-[ACP] + holo-[ACP] + CO2</text>
        <dbReference type="Rhea" id="RHEA:41868"/>
        <dbReference type="Rhea" id="RHEA-COMP:9623"/>
        <dbReference type="Rhea" id="RHEA-COMP:9640"/>
        <dbReference type="Rhea" id="RHEA-COMP:9641"/>
        <dbReference type="Rhea" id="RHEA-COMP:9685"/>
        <dbReference type="ChEBI" id="CHEBI:15378"/>
        <dbReference type="ChEBI" id="CHEBI:16526"/>
        <dbReference type="ChEBI" id="CHEBI:64479"/>
        <dbReference type="ChEBI" id="CHEBI:78449"/>
        <dbReference type="ChEBI" id="CHEBI:78468"/>
        <dbReference type="ChEBI" id="CHEBI:78469"/>
    </reaction>
    <physiologicalReaction direction="left-to-right" evidence="43">
        <dbReference type="Rhea" id="RHEA:41869"/>
    </physiologicalReaction>
</comment>
<dbReference type="InterPro" id="IPR042104">
    <property type="entry name" value="PKS_dehydratase_sf"/>
</dbReference>
<comment type="catalytic activity">
    <reaction evidence="35">
        <text>(2E)-octenoyl-[ACP] + NADPH + H(+) = octanoyl-[ACP] + NADP(+)</text>
        <dbReference type="Rhea" id="RHEA:41848"/>
        <dbReference type="Rhea" id="RHEA-COMP:9635"/>
        <dbReference type="Rhea" id="RHEA-COMP:9636"/>
        <dbReference type="ChEBI" id="CHEBI:15378"/>
        <dbReference type="ChEBI" id="CHEBI:57783"/>
        <dbReference type="ChEBI" id="CHEBI:58349"/>
        <dbReference type="ChEBI" id="CHEBI:78462"/>
        <dbReference type="ChEBI" id="CHEBI:78463"/>
    </reaction>
    <physiologicalReaction direction="left-to-right" evidence="35">
        <dbReference type="Rhea" id="RHEA:41849"/>
    </physiologicalReaction>
</comment>
<comment type="catalytic activity">
    <reaction evidence="15">
        <text>(3R)-hydroxyoctadecanoyl-[ACP] = (2E)-octadecenoyl-[ACP] + H2O</text>
        <dbReference type="Rhea" id="RHEA:41924"/>
        <dbReference type="Rhea" id="RHEA-COMP:9654"/>
        <dbReference type="Rhea" id="RHEA-COMP:9655"/>
        <dbReference type="ChEBI" id="CHEBI:15377"/>
        <dbReference type="ChEBI" id="CHEBI:78488"/>
        <dbReference type="ChEBI" id="CHEBI:78489"/>
    </reaction>
    <physiologicalReaction direction="left-to-right" evidence="15">
        <dbReference type="Rhea" id="RHEA:41925"/>
    </physiologicalReaction>
</comment>
<evidence type="ECO:0000256" key="4">
    <source>
        <dbReference type="ARBA" id="ARBA00022679"/>
    </source>
</evidence>
<dbReference type="InterPro" id="IPR042099">
    <property type="entry name" value="ANL_N_sf"/>
</dbReference>
<dbReference type="GO" id="GO:0044550">
    <property type="term" value="P:secondary metabolite biosynthetic process"/>
    <property type="evidence" value="ECO:0007669"/>
    <property type="project" value="UniProtKB-ARBA"/>
</dbReference>
<dbReference type="SMART" id="SM00825">
    <property type="entry name" value="PKS_KS"/>
    <property type="match status" value="1"/>
</dbReference>
<dbReference type="SUPFAM" id="SSF52151">
    <property type="entry name" value="FabD/lysophospholipase-like"/>
    <property type="match status" value="1"/>
</dbReference>
<keyword evidence="56" id="KW-1185">Reference proteome</keyword>
<evidence type="ECO:0000256" key="28">
    <source>
        <dbReference type="ARBA" id="ARBA00047810"/>
    </source>
</evidence>
<evidence type="ECO:0000256" key="45">
    <source>
        <dbReference type="ARBA" id="ARBA00049263"/>
    </source>
</evidence>
<feature type="domain" description="Carrier" evidence="52">
    <location>
        <begin position="3222"/>
        <end position="3299"/>
    </location>
</feature>
<dbReference type="FunFam" id="3.40.50.12780:FF:000012">
    <property type="entry name" value="Non-ribosomal peptide synthetase"/>
    <property type="match status" value="1"/>
</dbReference>
<evidence type="ECO:0000259" key="53">
    <source>
        <dbReference type="PROSITE" id="PS52004"/>
    </source>
</evidence>
<evidence type="ECO:0000256" key="33">
    <source>
        <dbReference type="ARBA" id="ARBA00048281"/>
    </source>
</evidence>
<evidence type="ECO:0000256" key="50">
    <source>
        <dbReference type="ARBA" id="ARBA00049533"/>
    </source>
</evidence>
<feature type="region of interest" description="N-terminal hotdog fold" evidence="51">
    <location>
        <begin position="907"/>
        <end position="1029"/>
    </location>
</feature>
<dbReference type="GO" id="GO:0005737">
    <property type="term" value="C:cytoplasm"/>
    <property type="evidence" value="ECO:0007669"/>
    <property type="project" value="TreeGrafter"/>
</dbReference>
<evidence type="ECO:0000256" key="40">
    <source>
        <dbReference type="ARBA" id="ARBA00048704"/>
    </source>
</evidence>
<evidence type="ECO:0000256" key="23">
    <source>
        <dbReference type="ARBA" id="ARBA00047400"/>
    </source>
</evidence>
<feature type="domain" description="PKS/mFAS DH" evidence="54">
    <location>
        <begin position="907"/>
        <end position="1213"/>
    </location>
</feature>
<evidence type="ECO:0000256" key="9">
    <source>
        <dbReference type="ARBA" id="ARBA00023332"/>
    </source>
</evidence>
<evidence type="ECO:0000256" key="14">
    <source>
        <dbReference type="ARBA" id="ARBA00023398"/>
    </source>
</evidence>
<comment type="catalytic activity">
    <reaction evidence="29">
        <text>(2E)-hexenoyl-[ACP] + NADPH + H(+) = hexanoyl-[ACP] + NADP(+)</text>
        <dbReference type="Rhea" id="RHEA:41832"/>
        <dbReference type="Rhea" id="RHEA-COMP:9631"/>
        <dbReference type="Rhea" id="RHEA-COMP:9632"/>
        <dbReference type="ChEBI" id="CHEBI:15378"/>
        <dbReference type="ChEBI" id="CHEBI:57783"/>
        <dbReference type="ChEBI" id="CHEBI:58349"/>
        <dbReference type="ChEBI" id="CHEBI:78458"/>
        <dbReference type="ChEBI" id="CHEBI:78459"/>
    </reaction>
    <physiologicalReaction direction="left-to-right" evidence="29">
        <dbReference type="Rhea" id="RHEA:41833"/>
    </physiologicalReaction>
</comment>
<keyword evidence="8" id="KW-0456">Lyase</keyword>
<evidence type="ECO:0000256" key="36">
    <source>
        <dbReference type="ARBA" id="ARBA00048506"/>
    </source>
</evidence>
<dbReference type="GO" id="GO:0141148">
    <property type="term" value="F:enoyl-[acyl-carrier-protein] reductase (NADPH) activity"/>
    <property type="evidence" value="ECO:0007669"/>
    <property type="project" value="UniProtKB-EC"/>
</dbReference>
<dbReference type="InterPro" id="IPR049551">
    <property type="entry name" value="PKS_DH_C"/>
</dbReference>
<comment type="catalytic activity">
    <reaction evidence="42">
        <text>(2E)-octadecenoyl-[ACP] + NADPH + H(+) = octadecanoyl-[ACP] + NADP(+)</text>
        <dbReference type="Rhea" id="RHEA:41928"/>
        <dbReference type="Rhea" id="RHEA-COMP:9655"/>
        <dbReference type="Rhea" id="RHEA-COMP:9656"/>
        <dbReference type="ChEBI" id="CHEBI:15378"/>
        <dbReference type="ChEBI" id="CHEBI:57783"/>
        <dbReference type="ChEBI" id="CHEBI:58349"/>
        <dbReference type="ChEBI" id="CHEBI:78489"/>
        <dbReference type="ChEBI" id="CHEBI:78495"/>
    </reaction>
    <physiologicalReaction direction="left-to-right" evidence="42">
        <dbReference type="Rhea" id="RHEA:41929"/>
    </physiologicalReaction>
</comment>
<dbReference type="Gene3D" id="3.30.300.30">
    <property type="match status" value="1"/>
</dbReference>
<dbReference type="InterPro" id="IPR016039">
    <property type="entry name" value="Thiolase-like"/>
</dbReference>
<evidence type="ECO:0000256" key="39">
    <source>
        <dbReference type="ARBA" id="ARBA00048691"/>
    </source>
</evidence>
<dbReference type="PROSITE" id="PS52004">
    <property type="entry name" value="KS3_2"/>
    <property type="match status" value="1"/>
</dbReference>
<comment type="pathway">
    <text evidence="1">Lipid metabolism.</text>
</comment>
<dbReference type="PROSITE" id="PS50075">
    <property type="entry name" value="CARRIER"/>
    <property type="match status" value="2"/>
</dbReference>
<dbReference type="PANTHER" id="PTHR43775:SF37">
    <property type="entry name" value="SI:DKEY-61P9.11"/>
    <property type="match status" value="1"/>
</dbReference>
<comment type="catalytic activity">
    <reaction evidence="48">
        <text>butanoyl-[ACP] + malonyl-[ACP] + H(+) = 3-oxohexanoyl-[ACP] + holo-[ACP] + CO2</text>
        <dbReference type="Rhea" id="RHEA:41820"/>
        <dbReference type="Rhea" id="RHEA-COMP:9623"/>
        <dbReference type="Rhea" id="RHEA-COMP:9628"/>
        <dbReference type="Rhea" id="RHEA-COMP:9629"/>
        <dbReference type="Rhea" id="RHEA-COMP:9685"/>
        <dbReference type="ChEBI" id="CHEBI:15378"/>
        <dbReference type="ChEBI" id="CHEBI:16526"/>
        <dbReference type="ChEBI" id="CHEBI:64479"/>
        <dbReference type="ChEBI" id="CHEBI:78449"/>
        <dbReference type="ChEBI" id="CHEBI:78454"/>
        <dbReference type="ChEBI" id="CHEBI:78456"/>
    </reaction>
    <physiologicalReaction direction="left-to-right" evidence="48">
        <dbReference type="Rhea" id="RHEA:41821"/>
    </physiologicalReaction>
</comment>
<comment type="catalytic activity">
    <reaction evidence="12">
        <text>(3R)-hydroxydecanoyl-[ACP] = (2E)-decenoyl-[ACP] + H2O</text>
        <dbReference type="Rhea" id="RHEA:41860"/>
        <dbReference type="Rhea" id="RHEA-COMP:9638"/>
        <dbReference type="Rhea" id="RHEA-COMP:9639"/>
        <dbReference type="ChEBI" id="CHEBI:15377"/>
        <dbReference type="ChEBI" id="CHEBI:78466"/>
        <dbReference type="ChEBI" id="CHEBI:78467"/>
    </reaction>
    <physiologicalReaction direction="left-to-right" evidence="12">
        <dbReference type="Rhea" id="RHEA:41861"/>
    </physiologicalReaction>
</comment>
<dbReference type="Pfam" id="PF00109">
    <property type="entry name" value="ketoacyl-synt"/>
    <property type="match status" value="1"/>
</dbReference>
<keyword evidence="2" id="KW-0596">Phosphopantetheine</keyword>
<evidence type="ECO:0000256" key="7">
    <source>
        <dbReference type="ARBA" id="ARBA00023026"/>
    </source>
</evidence>
<comment type="similarity">
    <text evidence="20">Belongs to the NRP synthetase family.</text>
</comment>
<dbReference type="PROSITE" id="PS00606">
    <property type="entry name" value="KS3_1"/>
    <property type="match status" value="1"/>
</dbReference>
<dbReference type="Gene3D" id="3.10.129.110">
    <property type="entry name" value="Polyketide synthase dehydratase"/>
    <property type="match status" value="1"/>
</dbReference>
<evidence type="ECO:0000256" key="5">
    <source>
        <dbReference type="ARBA" id="ARBA00022799"/>
    </source>
</evidence>
<dbReference type="HOGENOM" id="CLU_000022_68_1_1"/>
<dbReference type="InterPro" id="IPR001031">
    <property type="entry name" value="Thioesterase"/>
</dbReference>
<evidence type="ECO:0000313" key="55">
    <source>
        <dbReference type="EMBL" id="KIM54890.1"/>
    </source>
</evidence>
<evidence type="ECO:0000256" key="26">
    <source>
        <dbReference type="ARBA" id="ARBA00047500"/>
    </source>
</evidence>
<comment type="catalytic activity">
    <reaction evidence="30">
        <text>3-oxobutanoyl-[ACP] + NADPH + H(+) = (3R)-hydroxybutanoyl-[ACP] + NADP(+)</text>
        <dbReference type="Rhea" id="RHEA:41804"/>
        <dbReference type="Rhea" id="RHEA-COMP:9625"/>
        <dbReference type="Rhea" id="RHEA-COMP:9626"/>
        <dbReference type="ChEBI" id="CHEBI:15378"/>
        <dbReference type="ChEBI" id="CHEBI:57783"/>
        <dbReference type="ChEBI" id="CHEBI:58349"/>
        <dbReference type="ChEBI" id="CHEBI:78450"/>
        <dbReference type="ChEBI" id="CHEBI:78451"/>
    </reaction>
    <physiologicalReaction direction="left-to-right" evidence="30">
        <dbReference type="Rhea" id="RHEA:41805"/>
    </physiologicalReaction>
</comment>
<keyword evidence="7" id="KW-0843">Virulence</keyword>
<dbReference type="InterPro" id="IPR029058">
    <property type="entry name" value="AB_hydrolase_fold"/>
</dbReference>
<dbReference type="InterPro" id="IPR036736">
    <property type="entry name" value="ACP-like_sf"/>
</dbReference>
<comment type="catalytic activity">
    <reaction evidence="16">
        <text>(3R)-hydroxyhexadecanoyl-[ACP] = (2E)-hexadecenoyl-[ACP] + H2O</text>
        <dbReference type="Rhea" id="RHEA:41908"/>
        <dbReference type="Rhea" id="RHEA-COMP:9650"/>
        <dbReference type="Rhea" id="RHEA-COMP:9651"/>
        <dbReference type="ChEBI" id="CHEBI:15377"/>
        <dbReference type="ChEBI" id="CHEBI:78480"/>
        <dbReference type="ChEBI" id="CHEBI:78481"/>
    </reaction>
    <physiologicalReaction direction="left-to-right" evidence="16">
        <dbReference type="Rhea" id="RHEA:41909"/>
    </physiologicalReaction>
</comment>
<evidence type="ECO:0000256" key="11">
    <source>
        <dbReference type="ARBA" id="ARBA00023373"/>
    </source>
</evidence>
<dbReference type="SUPFAM" id="SSF53901">
    <property type="entry name" value="Thiolase-like"/>
    <property type="match status" value="1"/>
</dbReference>
<reference evidence="56" key="2">
    <citation type="submission" date="2015-01" db="EMBL/GenBank/DDBJ databases">
        <title>Evolutionary Origins and Diversification of the Mycorrhizal Mutualists.</title>
        <authorList>
            <consortium name="DOE Joint Genome Institute"/>
            <consortium name="Mycorrhizal Genomics Consortium"/>
            <person name="Kohler A."/>
            <person name="Kuo A."/>
            <person name="Nagy L.G."/>
            <person name="Floudas D."/>
            <person name="Copeland A."/>
            <person name="Barry K.W."/>
            <person name="Cichocki N."/>
            <person name="Veneault-Fourrey C."/>
            <person name="LaButti K."/>
            <person name="Lindquist E.A."/>
            <person name="Lipzen A."/>
            <person name="Lundell T."/>
            <person name="Morin E."/>
            <person name="Murat C."/>
            <person name="Riley R."/>
            <person name="Ohm R."/>
            <person name="Sun H."/>
            <person name="Tunlid A."/>
            <person name="Henrissat B."/>
            <person name="Grigoriev I.V."/>
            <person name="Hibbett D.S."/>
            <person name="Martin F."/>
        </authorList>
    </citation>
    <scope>NUCLEOTIDE SEQUENCE [LARGE SCALE GENOMIC DNA]</scope>
    <source>
        <strain evidence="56">Foug A</strain>
    </source>
</reference>
<dbReference type="Gene3D" id="3.40.50.1820">
    <property type="entry name" value="alpha/beta hydrolase"/>
    <property type="match status" value="1"/>
</dbReference>
<comment type="catalytic activity">
    <reaction evidence="28">
        <text>(2E)-hexadecenoyl-[ACP] + NADPH + H(+) = hexadecanoyl-[ACP] + NADP(+)</text>
        <dbReference type="Rhea" id="RHEA:41912"/>
        <dbReference type="Rhea" id="RHEA-COMP:9651"/>
        <dbReference type="Rhea" id="RHEA-COMP:9652"/>
        <dbReference type="ChEBI" id="CHEBI:15378"/>
        <dbReference type="ChEBI" id="CHEBI:57783"/>
        <dbReference type="ChEBI" id="CHEBI:58349"/>
        <dbReference type="ChEBI" id="CHEBI:78481"/>
        <dbReference type="ChEBI" id="CHEBI:78483"/>
    </reaction>
    <physiologicalReaction direction="left-to-right" evidence="28">
        <dbReference type="Rhea" id="RHEA:41913"/>
    </physiologicalReaction>
</comment>
<dbReference type="SUPFAM" id="SSF56801">
    <property type="entry name" value="Acetyl-CoA synthetase-like"/>
    <property type="match status" value="1"/>
</dbReference>
<comment type="catalytic activity">
    <reaction evidence="39">
        <text>holo-[ACP] + acetyl-CoA = acetyl-[ACP] + CoA</text>
        <dbReference type="Rhea" id="RHEA:41788"/>
        <dbReference type="Rhea" id="RHEA-COMP:9621"/>
        <dbReference type="Rhea" id="RHEA-COMP:9685"/>
        <dbReference type="ChEBI" id="CHEBI:57287"/>
        <dbReference type="ChEBI" id="CHEBI:57288"/>
        <dbReference type="ChEBI" id="CHEBI:64479"/>
        <dbReference type="ChEBI" id="CHEBI:78446"/>
        <dbReference type="EC" id="2.3.1.38"/>
    </reaction>
    <physiologicalReaction direction="left-to-right" evidence="39">
        <dbReference type="Rhea" id="RHEA:41789"/>
    </physiologicalReaction>
</comment>
<evidence type="ECO:0000256" key="16">
    <source>
        <dbReference type="ARBA" id="ARBA00023401"/>
    </source>
</evidence>
<comment type="catalytic activity">
    <reaction evidence="17">
        <text>(3R)-hydroxybutanoyl-[ACP] = (2E)-butenoyl-[ACP] + H2O</text>
        <dbReference type="Rhea" id="RHEA:41808"/>
        <dbReference type="Rhea" id="RHEA-COMP:9626"/>
        <dbReference type="Rhea" id="RHEA-COMP:9627"/>
        <dbReference type="ChEBI" id="CHEBI:15377"/>
        <dbReference type="ChEBI" id="CHEBI:78451"/>
        <dbReference type="ChEBI" id="CHEBI:78453"/>
    </reaction>
    <physiologicalReaction direction="left-to-right" evidence="17">
        <dbReference type="Rhea" id="RHEA:41809"/>
    </physiologicalReaction>
</comment>
<dbReference type="SMART" id="SM00829">
    <property type="entry name" value="PKS_ER"/>
    <property type="match status" value="1"/>
</dbReference>
<dbReference type="Pfam" id="PF08659">
    <property type="entry name" value="KR"/>
    <property type="match status" value="1"/>
</dbReference>
<evidence type="ECO:0000313" key="56">
    <source>
        <dbReference type="Proteomes" id="UP000053989"/>
    </source>
</evidence>
<comment type="similarity">
    <text evidence="19">In the C-terminal section; belongs to the NRP synthetase family.</text>
</comment>
<evidence type="ECO:0000256" key="3">
    <source>
        <dbReference type="ARBA" id="ARBA00022553"/>
    </source>
</evidence>
<feature type="active site" description="Proton acceptor; for dehydratase activity" evidence="51">
    <location>
        <position position="941"/>
    </location>
</feature>
<dbReference type="InterPro" id="IPR001227">
    <property type="entry name" value="Ac_transferase_dom_sf"/>
</dbReference>
<evidence type="ECO:0000256" key="37">
    <source>
        <dbReference type="ARBA" id="ARBA00048571"/>
    </source>
</evidence>
<comment type="catalytic activity">
    <reaction evidence="45">
        <text>3-oxododecanoyl-[ACP] + NADPH + H(+) = (3R)-hydroxydodecanoyl-[ACP] + NADP(+)</text>
        <dbReference type="Rhea" id="RHEA:41872"/>
        <dbReference type="Rhea" id="RHEA-COMP:9641"/>
        <dbReference type="Rhea" id="RHEA-COMP:9642"/>
        <dbReference type="ChEBI" id="CHEBI:15378"/>
        <dbReference type="ChEBI" id="CHEBI:57783"/>
        <dbReference type="ChEBI" id="CHEBI:58349"/>
        <dbReference type="ChEBI" id="CHEBI:78469"/>
        <dbReference type="ChEBI" id="CHEBI:78470"/>
    </reaction>
    <physiologicalReaction direction="left-to-right" evidence="45">
        <dbReference type="Rhea" id="RHEA:41873"/>
    </physiologicalReaction>
</comment>
<evidence type="ECO:0000256" key="18">
    <source>
        <dbReference type="ARBA" id="ARBA00023442"/>
    </source>
</evidence>
<evidence type="ECO:0000256" key="43">
    <source>
        <dbReference type="ARBA" id="ARBA00049109"/>
    </source>
</evidence>
<comment type="catalytic activity">
    <reaction evidence="21">
        <text>3-oxooctadecanoyl-[ACP] + NADPH + H(+) = (3R)-hydroxyoctadecanoyl-[ACP] + NADP(+)</text>
        <dbReference type="Rhea" id="RHEA:41920"/>
        <dbReference type="Rhea" id="RHEA-COMP:9653"/>
        <dbReference type="Rhea" id="RHEA-COMP:9654"/>
        <dbReference type="ChEBI" id="CHEBI:15378"/>
        <dbReference type="ChEBI" id="CHEBI:57783"/>
        <dbReference type="ChEBI" id="CHEBI:58349"/>
        <dbReference type="ChEBI" id="CHEBI:78487"/>
        <dbReference type="ChEBI" id="CHEBI:78488"/>
    </reaction>
    <physiologicalReaction direction="left-to-right" evidence="21">
        <dbReference type="Rhea" id="RHEA:41921"/>
    </physiologicalReaction>
</comment>
<dbReference type="InterPro" id="IPR049552">
    <property type="entry name" value="PKS_DH_N"/>
</dbReference>
<dbReference type="InterPro" id="IPR025110">
    <property type="entry name" value="AMP-bd_C"/>
</dbReference>
<evidence type="ECO:0000256" key="20">
    <source>
        <dbReference type="ARBA" id="ARBA00029454"/>
    </source>
</evidence>
<evidence type="ECO:0000256" key="29">
    <source>
        <dbReference type="ARBA" id="ARBA00047897"/>
    </source>
</evidence>
<dbReference type="InterPro" id="IPR000873">
    <property type="entry name" value="AMP-dep_synth/lig_dom"/>
</dbReference>
<dbReference type="SUPFAM" id="SSF55048">
    <property type="entry name" value="Probable ACP-binding domain of malonyl-CoA ACP transacylase"/>
    <property type="match status" value="1"/>
</dbReference>
<dbReference type="Pfam" id="PF00550">
    <property type="entry name" value="PP-binding"/>
    <property type="match status" value="2"/>
</dbReference>
<evidence type="ECO:0000256" key="27">
    <source>
        <dbReference type="ARBA" id="ARBA00047578"/>
    </source>
</evidence>
<evidence type="ECO:0000256" key="46">
    <source>
        <dbReference type="ARBA" id="ARBA00049414"/>
    </source>
</evidence>
<dbReference type="InterPro" id="IPR006162">
    <property type="entry name" value="Ppantetheine_attach_site"/>
</dbReference>
<comment type="catalytic activity">
    <reaction evidence="22">
        <text>hexanoyl-[ACP] + malonyl-[ACP] + H(+) = 3-oxooctanoyl-[ACP] + holo-[ACP] + CO2</text>
        <dbReference type="Rhea" id="RHEA:41836"/>
        <dbReference type="Rhea" id="RHEA-COMP:9623"/>
        <dbReference type="Rhea" id="RHEA-COMP:9632"/>
        <dbReference type="Rhea" id="RHEA-COMP:9633"/>
        <dbReference type="Rhea" id="RHEA-COMP:9685"/>
        <dbReference type="ChEBI" id="CHEBI:15378"/>
        <dbReference type="ChEBI" id="CHEBI:16526"/>
        <dbReference type="ChEBI" id="CHEBI:64479"/>
        <dbReference type="ChEBI" id="CHEBI:78449"/>
        <dbReference type="ChEBI" id="CHEBI:78459"/>
        <dbReference type="ChEBI" id="CHEBI:78460"/>
    </reaction>
    <physiologicalReaction direction="left-to-right" evidence="22">
        <dbReference type="Rhea" id="RHEA:41837"/>
    </physiologicalReaction>
</comment>
<dbReference type="GO" id="GO:0005886">
    <property type="term" value="C:plasma membrane"/>
    <property type="evidence" value="ECO:0007669"/>
    <property type="project" value="TreeGrafter"/>
</dbReference>
<dbReference type="InterPro" id="IPR049900">
    <property type="entry name" value="PKS_mFAS_DH"/>
</dbReference>
<comment type="catalytic activity">
    <reaction evidence="50">
        <text>octanoyl-[ACP] + malonyl-[ACP] + H(+) = 3-oxodecanoyl-[ACP] + holo-[ACP] + CO2</text>
        <dbReference type="Rhea" id="RHEA:41852"/>
        <dbReference type="Rhea" id="RHEA-COMP:9623"/>
        <dbReference type="Rhea" id="RHEA-COMP:9636"/>
        <dbReference type="Rhea" id="RHEA-COMP:9637"/>
        <dbReference type="Rhea" id="RHEA-COMP:9685"/>
        <dbReference type="ChEBI" id="CHEBI:15378"/>
        <dbReference type="ChEBI" id="CHEBI:16526"/>
        <dbReference type="ChEBI" id="CHEBI:64479"/>
        <dbReference type="ChEBI" id="CHEBI:78449"/>
        <dbReference type="ChEBI" id="CHEBI:78463"/>
        <dbReference type="ChEBI" id="CHEBI:78464"/>
    </reaction>
    <physiologicalReaction direction="left-to-right" evidence="50">
        <dbReference type="Rhea" id="RHEA:41853"/>
    </physiologicalReaction>
</comment>
<dbReference type="InterPro" id="IPR013968">
    <property type="entry name" value="PKS_KR"/>
</dbReference>
<dbReference type="InterPro" id="IPR020843">
    <property type="entry name" value="ER"/>
</dbReference>
<dbReference type="InterPro" id="IPR016035">
    <property type="entry name" value="Acyl_Trfase/lysoPLipase"/>
</dbReference>
<dbReference type="InterPro" id="IPR009081">
    <property type="entry name" value="PP-bd_ACP"/>
</dbReference>
<comment type="catalytic activity">
    <reaction evidence="27">
        <text>dodecanoyl-[ACP] + malonyl-[ACP] + H(+) = 3-oxotetradecanoyl-[ACP] + holo-[ACP] + CO2</text>
        <dbReference type="Rhea" id="RHEA:41884"/>
        <dbReference type="Rhea" id="RHEA-COMP:9623"/>
        <dbReference type="Rhea" id="RHEA-COMP:9644"/>
        <dbReference type="Rhea" id="RHEA-COMP:9645"/>
        <dbReference type="Rhea" id="RHEA-COMP:9685"/>
        <dbReference type="ChEBI" id="CHEBI:15378"/>
        <dbReference type="ChEBI" id="CHEBI:16526"/>
        <dbReference type="ChEBI" id="CHEBI:64479"/>
        <dbReference type="ChEBI" id="CHEBI:65264"/>
        <dbReference type="ChEBI" id="CHEBI:78449"/>
        <dbReference type="ChEBI" id="CHEBI:78473"/>
    </reaction>
    <physiologicalReaction direction="left-to-right" evidence="27">
        <dbReference type="Rhea" id="RHEA:41885"/>
    </physiologicalReaction>
</comment>
<evidence type="ECO:0000256" key="10">
    <source>
        <dbReference type="ARBA" id="ARBA00023351"/>
    </source>
</evidence>
<dbReference type="SUPFAM" id="SSF47336">
    <property type="entry name" value="ACP-like"/>
    <property type="match status" value="2"/>
</dbReference>
<feature type="region of interest" description="C-terminal hotdog fold" evidence="51">
    <location>
        <begin position="1047"/>
        <end position="1213"/>
    </location>
</feature>
<dbReference type="GO" id="GO:0004313">
    <property type="term" value="F:[acyl-carrier-protein] S-acetyltransferase activity"/>
    <property type="evidence" value="ECO:0007669"/>
    <property type="project" value="UniProtKB-EC"/>
</dbReference>
<dbReference type="InterPro" id="IPR057326">
    <property type="entry name" value="KR_dom"/>
</dbReference>
<evidence type="ECO:0000256" key="42">
    <source>
        <dbReference type="ARBA" id="ARBA00049019"/>
    </source>
</evidence>